<evidence type="ECO:0000313" key="3">
    <source>
        <dbReference type="EMBL" id="MFC4562699.1"/>
    </source>
</evidence>
<feature type="compositionally biased region" description="Pro residues" evidence="1">
    <location>
        <begin position="636"/>
        <end position="645"/>
    </location>
</feature>
<keyword evidence="4" id="KW-1185">Reference proteome</keyword>
<proteinExistence type="predicted"/>
<name>A0ABV9DXQ9_9ACTN</name>
<keyword evidence="2" id="KW-0812">Transmembrane</keyword>
<organism evidence="3 4">
    <name type="scientific">Nocardiopsis mangrovi</name>
    <dbReference type="NCBI Taxonomy" id="1179818"/>
    <lineage>
        <taxon>Bacteria</taxon>
        <taxon>Bacillati</taxon>
        <taxon>Actinomycetota</taxon>
        <taxon>Actinomycetes</taxon>
        <taxon>Streptosporangiales</taxon>
        <taxon>Nocardiopsidaceae</taxon>
        <taxon>Nocardiopsis</taxon>
    </lineage>
</organism>
<gene>
    <name evidence="3" type="ORF">ACFO4E_12605</name>
</gene>
<evidence type="ECO:0000313" key="4">
    <source>
        <dbReference type="Proteomes" id="UP001595923"/>
    </source>
</evidence>
<keyword evidence="2" id="KW-1133">Transmembrane helix</keyword>
<feature type="transmembrane region" description="Helical" evidence="2">
    <location>
        <begin position="86"/>
        <end position="107"/>
    </location>
</feature>
<sequence>MGDSPAGVHGGPTYLGWRHEILVPEPGPPPRRPAPADPEPVSEEWMLVQRETEARTNRPLLIALGALCALAVLCVLLWPLRVLPGVVALGGVLSCVLVAVPVSVALLQGRRVGRERALRERERVDAARRVREQELRERQEEHAALYNAWHDDKRAFEAQPRWYAVAVPAGTSVVAVAGGTDAGWSALLTTIGASRLRGGGDLTVVDLSGRAVAGDLASLVKRSGVAPRIWVLPADLPRMNLGTNLPAAQRARILASVARAARGSGDPEADRDLLLRLFDVLGPDVNVTTLIGGLRALAAPDDGSEPAGDPALRLLTGAQRAEVRARCGDDRAVVEQAWELEHRLAPFEGVGTRAAEEPYAQVKVIATDRASGDAAARSFGTYTVASLSELLELRAARYGGAVPAAPASWAHTIVVCGADALPPDEVDRLSRAARGTGTGLVLIFGEPGGAWERHSGAEGSLPVLMRQPDSDAAVRAADAVVPAGGTVGLHPLTEVIGEALSTAVADSYVEDPAVGVTAPVAMRNAATSVAPLDLVRHVRAASAWGRATAQAEGIDDRDAAGRLRSLRVDAHGLRSLPPTALLLPGADGPVLADANPGILTLPATTLGTVEAARAAGRPTGLVAGPAAADGGGADGEPPPNLGPPPERLDWRTA</sequence>
<protein>
    <recommendedName>
        <fullName evidence="5">Type VI secretion protein</fullName>
    </recommendedName>
</protein>
<dbReference type="RefSeq" id="WP_378574105.1">
    <property type="nucleotide sequence ID" value="NZ_JBHSFQ010000010.1"/>
</dbReference>
<reference evidence="4" key="1">
    <citation type="journal article" date="2019" name="Int. J. Syst. Evol. Microbiol.">
        <title>The Global Catalogue of Microorganisms (GCM) 10K type strain sequencing project: providing services to taxonomists for standard genome sequencing and annotation.</title>
        <authorList>
            <consortium name="The Broad Institute Genomics Platform"/>
            <consortium name="The Broad Institute Genome Sequencing Center for Infectious Disease"/>
            <person name="Wu L."/>
            <person name="Ma J."/>
        </authorList>
    </citation>
    <scope>NUCLEOTIDE SEQUENCE [LARGE SCALE GENOMIC DNA]</scope>
    <source>
        <strain evidence="4">XZYJ18</strain>
    </source>
</reference>
<feature type="region of interest" description="Disordered" evidence="1">
    <location>
        <begin position="620"/>
        <end position="653"/>
    </location>
</feature>
<keyword evidence="2" id="KW-0472">Membrane</keyword>
<evidence type="ECO:0000256" key="2">
    <source>
        <dbReference type="SAM" id="Phobius"/>
    </source>
</evidence>
<dbReference type="EMBL" id="JBHSFQ010000010">
    <property type="protein sequence ID" value="MFC4562699.1"/>
    <property type="molecule type" value="Genomic_DNA"/>
</dbReference>
<evidence type="ECO:0008006" key="5">
    <source>
        <dbReference type="Google" id="ProtNLM"/>
    </source>
</evidence>
<feature type="transmembrane region" description="Helical" evidence="2">
    <location>
        <begin position="60"/>
        <end position="80"/>
    </location>
</feature>
<comment type="caution">
    <text evidence="3">The sequence shown here is derived from an EMBL/GenBank/DDBJ whole genome shotgun (WGS) entry which is preliminary data.</text>
</comment>
<evidence type="ECO:0000256" key="1">
    <source>
        <dbReference type="SAM" id="MobiDB-lite"/>
    </source>
</evidence>
<accession>A0ABV9DXQ9</accession>
<dbReference type="Proteomes" id="UP001595923">
    <property type="component" value="Unassembled WGS sequence"/>
</dbReference>